<feature type="transmembrane region" description="Helical" evidence="5">
    <location>
        <begin position="149"/>
        <end position="171"/>
    </location>
</feature>
<feature type="domain" description="SHSP" evidence="6">
    <location>
        <begin position="184"/>
        <end position="298"/>
    </location>
</feature>
<dbReference type="InterPro" id="IPR008978">
    <property type="entry name" value="HSP20-like_chaperone"/>
</dbReference>
<evidence type="ECO:0000259" key="6">
    <source>
        <dbReference type="PROSITE" id="PS01031"/>
    </source>
</evidence>
<dbReference type="InterPro" id="IPR031107">
    <property type="entry name" value="Small_HSP"/>
</dbReference>
<evidence type="ECO:0000256" key="1">
    <source>
        <dbReference type="ARBA" id="ARBA00023016"/>
    </source>
</evidence>
<feature type="compositionally biased region" description="Pro residues" evidence="4">
    <location>
        <begin position="24"/>
        <end position="39"/>
    </location>
</feature>
<feature type="transmembrane region" description="Helical" evidence="5">
    <location>
        <begin position="80"/>
        <end position="103"/>
    </location>
</feature>
<dbReference type="AlphaFoldDB" id="A0A8H4QMY3"/>
<dbReference type="PANTHER" id="PTHR11527">
    <property type="entry name" value="HEAT-SHOCK PROTEIN 20 FAMILY MEMBER"/>
    <property type="match status" value="1"/>
</dbReference>
<dbReference type="Proteomes" id="UP000521872">
    <property type="component" value="Unassembled WGS sequence"/>
</dbReference>
<feature type="transmembrane region" description="Helical" evidence="5">
    <location>
        <begin position="115"/>
        <end position="143"/>
    </location>
</feature>
<sequence length="298" mass="32058">MTDVESLSKACHDKFTPSLSPQPSLAPPPPPPPPPPPYSLLPSPNGRASTSHGLVRSILKRRPLQKTGSFLFKVFSLVPFLFMVAILGTLVGTLSMLIGNGILRSSHHPNHTSDNLAAAIGAVGGPIIFVPFTCLMLLISVLWDWDGMLLLAMFLGCCMGGPVSAVGYEVLRTWKPLGDSDFDGMYFVGDAAMAGAAGAPIAVPKCCHRAQVEPDNENIDINVQNGRLTVSAETKQSEEHDENGYAVRERRFGKYSRTLQLPQGVKDEEIKASKENGLLTITFPKSAPELAPKKITIS</sequence>
<evidence type="ECO:0000256" key="3">
    <source>
        <dbReference type="RuleBase" id="RU003616"/>
    </source>
</evidence>
<dbReference type="CDD" id="cd06464">
    <property type="entry name" value="ACD_sHsps-like"/>
    <property type="match status" value="1"/>
</dbReference>
<keyword evidence="1" id="KW-0346">Stress response</keyword>
<evidence type="ECO:0000256" key="5">
    <source>
        <dbReference type="SAM" id="Phobius"/>
    </source>
</evidence>
<evidence type="ECO:0000256" key="4">
    <source>
        <dbReference type="SAM" id="MobiDB-lite"/>
    </source>
</evidence>
<keyword evidence="5" id="KW-0812">Transmembrane</keyword>
<gene>
    <name evidence="7" type="ORF">D9613_010964</name>
</gene>
<comment type="similarity">
    <text evidence="2 3">Belongs to the small heat shock protein (HSP20) family.</text>
</comment>
<keyword evidence="5" id="KW-1133">Transmembrane helix</keyword>
<comment type="caution">
    <text evidence="7">The sequence shown here is derived from an EMBL/GenBank/DDBJ whole genome shotgun (WGS) entry which is preliminary data.</text>
</comment>
<proteinExistence type="inferred from homology"/>
<evidence type="ECO:0000313" key="7">
    <source>
        <dbReference type="EMBL" id="KAF4613252.1"/>
    </source>
</evidence>
<evidence type="ECO:0000256" key="2">
    <source>
        <dbReference type="PROSITE-ProRule" id="PRU00285"/>
    </source>
</evidence>
<organism evidence="7 8">
    <name type="scientific">Agrocybe pediades</name>
    <dbReference type="NCBI Taxonomy" id="84607"/>
    <lineage>
        <taxon>Eukaryota</taxon>
        <taxon>Fungi</taxon>
        <taxon>Dikarya</taxon>
        <taxon>Basidiomycota</taxon>
        <taxon>Agaricomycotina</taxon>
        <taxon>Agaricomycetes</taxon>
        <taxon>Agaricomycetidae</taxon>
        <taxon>Agaricales</taxon>
        <taxon>Agaricineae</taxon>
        <taxon>Strophariaceae</taxon>
        <taxon>Agrocybe</taxon>
    </lineage>
</organism>
<dbReference type="SUPFAM" id="SSF49764">
    <property type="entry name" value="HSP20-like chaperones"/>
    <property type="match status" value="1"/>
</dbReference>
<keyword evidence="5" id="KW-0472">Membrane</keyword>
<dbReference type="EMBL" id="JAACJL010000046">
    <property type="protein sequence ID" value="KAF4613252.1"/>
    <property type="molecule type" value="Genomic_DNA"/>
</dbReference>
<protein>
    <recommendedName>
        <fullName evidence="6">SHSP domain-containing protein</fullName>
    </recommendedName>
</protein>
<evidence type="ECO:0000313" key="8">
    <source>
        <dbReference type="Proteomes" id="UP000521872"/>
    </source>
</evidence>
<dbReference type="Gene3D" id="2.60.40.790">
    <property type="match status" value="1"/>
</dbReference>
<dbReference type="Pfam" id="PF00011">
    <property type="entry name" value="HSP20"/>
    <property type="match status" value="1"/>
</dbReference>
<dbReference type="InterPro" id="IPR002068">
    <property type="entry name" value="A-crystallin/Hsp20_dom"/>
</dbReference>
<accession>A0A8H4QMY3</accession>
<dbReference type="PROSITE" id="PS01031">
    <property type="entry name" value="SHSP"/>
    <property type="match status" value="1"/>
</dbReference>
<keyword evidence="8" id="KW-1185">Reference proteome</keyword>
<dbReference type="SUPFAM" id="SSF101447">
    <property type="entry name" value="Formin homology 2 domain (FH2 domain)"/>
    <property type="match status" value="1"/>
</dbReference>
<name>A0A8H4QMY3_9AGAR</name>
<reference evidence="7 8" key="1">
    <citation type="submission" date="2019-12" db="EMBL/GenBank/DDBJ databases">
        <authorList>
            <person name="Floudas D."/>
            <person name="Bentzer J."/>
            <person name="Ahren D."/>
            <person name="Johansson T."/>
            <person name="Persson P."/>
            <person name="Tunlid A."/>
        </authorList>
    </citation>
    <scope>NUCLEOTIDE SEQUENCE [LARGE SCALE GENOMIC DNA]</scope>
    <source>
        <strain evidence="7 8">CBS 102.39</strain>
    </source>
</reference>
<feature type="region of interest" description="Disordered" evidence="4">
    <location>
        <begin position="1"/>
        <end position="49"/>
    </location>
</feature>